<evidence type="ECO:0000313" key="2">
    <source>
        <dbReference type="Proteomes" id="UP001383192"/>
    </source>
</evidence>
<protein>
    <submittedName>
        <fullName evidence="1">Uncharacterized protein</fullName>
    </submittedName>
</protein>
<keyword evidence="2" id="KW-1185">Reference proteome</keyword>
<name>A0AAW0E0Z3_9AGAR</name>
<dbReference type="Proteomes" id="UP001383192">
    <property type="component" value="Unassembled WGS sequence"/>
</dbReference>
<proteinExistence type="predicted"/>
<reference evidence="1 2" key="1">
    <citation type="submission" date="2024-01" db="EMBL/GenBank/DDBJ databases">
        <title>A draft genome for a cacao thread blight-causing isolate of Paramarasmius palmivorus.</title>
        <authorList>
            <person name="Baruah I.K."/>
            <person name="Bukari Y."/>
            <person name="Amoako-Attah I."/>
            <person name="Meinhardt L.W."/>
            <person name="Bailey B.A."/>
            <person name="Cohen S.P."/>
        </authorList>
    </citation>
    <scope>NUCLEOTIDE SEQUENCE [LARGE SCALE GENOMIC DNA]</scope>
    <source>
        <strain evidence="1 2">GH-12</strain>
    </source>
</reference>
<comment type="caution">
    <text evidence="1">The sequence shown here is derived from an EMBL/GenBank/DDBJ whole genome shotgun (WGS) entry which is preliminary data.</text>
</comment>
<gene>
    <name evidence="1" type="ORF">VNI00_002127</name>
</gene>
<sequence>MHLQNGVLVQSSCTSLLTQTDFSFFTDIESSQIVDGPGAISARYIETLGKVALKGIDFLVDYAKLRITRKYFPHSRDDAPDEVYDNLLEFCRPGLYHRRIRHQALRVVMIQIAMRRTTKLLRRLLRWPLEQLKEVLLEISSCLDGQWQDNPGYATSTYPDITHIYIDATRNEPHPILPFLDLLLCFTQVDTGYSECALLFSARFQKLAVTYRHPLGLHLQSSLCQPVDSRSGQRQPPLSALTMSYRYLFRRNLWRGLGIGYVTRRLNGIIQSLEMNLEGNEMLEACIDGVEFFCLSQDPKFKDLALQFLLRILATVSVSGSDTLSHALSLFSEEDQICAIWGILKLARRNAELFSLDYDQKLLESTIATLTIKVLNPRFSAMLLRQEFRSKSMDTLDGG</sequence>
<organism evidence="1 2">
    <name type="scientific">Paramarasmius palmivorus</name>
    <dbReference type="NCBI Taxonomy" id="297713"/>
    <lineage>
        <taxon>Eukaryota</taxon>
        <taxon>Fungi</taxon>
        <taxon>Dikarya</taxon>
        <taxon>Basidiomycota</taxon>
        <taxon>Agaricomycotina</taxon>
        <taxon>Agaricomycetes</taxon>
        <taxon>Agaricomycetidae</taxon>
        <taxon>Agaricales</taxon>
        <taxon>Marasmiineae</taxon>
        <taxon>Marasmiaceae</taxon>
        <taxon>Paramarasmius</taxon>
    </lineage>
</organism>
<evidence type="ECO:0000313" key="1">
    <source>
        <dbReference type="EMBL" id="KAK7058493.1"/>
    </source>
</evidence>
<dbReference type="EMBL" id="JAYKXP010000005">
    <property type="protein sequence ID" value="KAK7058493.1"/>
    <property type="molecule type" value="Genomic_DNA"/>
</dbReference>
<dbReference type="AlphaFoldDB" id="A0AAW0E0Z3"/>
<accession>A0AAW0E0Z3</accession>